<dbReference type="Pfam" id="PF22309">
    <property type="entry name" value="HK-GC-Chemotax_sensor"/>
    <property type="match status" value="1"/>
</dbReference>
<dbReference type="AlphaFoldDB" id="A0A1F4TNJ5"/>
<proteinExistence type="predicted"/>
<protein>
    <recommendedName>
        <fullName evidence="2">CHASE domain-containing protein</fullName>
    </recommendedName>
</protein>
<dbReference type="EMBL" id="MEUF01000046">
    <property type="protein sequence ID" value="OGC34278.1"/>
    <property type="molecule type" value="Genomic_DNA"/>
</dbReference>
<keyword evidence="1" id="KW-0732">Signal</keyword>
<evidence type="ECO:0000259" key="2">
    <source>
        <dbReference type="SMART" id="SM01079"/>
    </source>
</evidence>
<feature type="signal peptide" evidence="1">
    <location>
        <begin position="1"/>
        <end position="20"/>
    </location>
</feature>
<accession>A0A1F4TNJ5</accession>
<reference evidence="3 4" key="1">
    <citation type="journal article" date="2016" name="Nat. Commun.">
        <title>Thousands of microbial genomes shed light on interconnected biogeochemical processes in an aquifer system.</title>
        <authorList>
            <person name="Anantharaman K."/>
            <person name="Brown C.T."/>
            <person name="Hug L.A."/>
            <person name="Sharon I."/>
            <person name="Castelle C.J."/>
            <person name="Probst A.J."/>
            <person name="Thomas B.C."/>
            <person name="Singh A."/>
            <person name="Wilkins M.J."/>
            <person name="Karaoz U."/>
            <person name="Brodie E.L."/>
            <person name="Williams K.H."/>
            <person name="Hubbard S.S."/>
            <person name="Banfield J.F."/>
        </authorList>
    </citation>
    <scope>NUCLEOTIDE SEQUENCE [LARGE SCALE GENOMIC DNA]</scope>
</reference>
<evidence type="ECO:0000313" key="3">
    <source>
        <dbReference type="EMBL" id="OGC34278.1"/>
    </source>
</evidence>
<dbReference type="SMART" id="SM01079">
    <property type="entry name" value="CHASE"/>
    <property type="match status" value="1"/>
</dbReference>
<sequence>MIIRLLMSLLILLTAAPSLLAMGQPPPPKLSQVQQQVTEQLSSLDKTVSTAALALSATNDKIGVREILFNIFANNQTVVDAVIVSPAGIITQVEPPTYRQAIGSDISQQAHIIKLVKTGRPVLSGTFKTVEGFYAVSLGYPIITSTEVKGYLSVIFKPDALIRNVLKGYQFEPNVSFMAIEPTGRVIYDQDILQIGRMTFADPMYRNSPTLLKLAQQVISDATGSGTYEYQSTKRAEWTTISLHGTVWRLLVTSSL</sequence>
<dbReference type="STRING" id="1802583.A2311_01095"/>
<dbReference type="InterPro" id="IPR006189">
    <property type="entry name" value="CHASE_dom"/>
</dbReference>
<feature type="domain" description="CHASE" evidence="2">
    <location>
        <begin position="33"/>
        <end position="190"/>
    </location>
</feature>
<dbReference type="GO" id="GO:0003824">
    <property type="term" value="F:catalytic activity"/>
    <property type="evidence" value="ECO:0007669"/>
    <property type="project" value="UniProtKB-ARBA"/>
</dbReference>
<comment type="caution">
    <text evidence="3">The sequence shown here is derived from an EMBL/GenBank/DDBJ whole genome shotgun (WGS) entry which is preliminary data.</text>
</comment>
<organism evidence="3 4">
    <name type="scientific">candidate division WOR-1 bacterium RIFOXYB2_FULL_48_7</name>
    <dbReference type="NCBI Taxonomy" id="1802583"/>
    <lineage>
        <taxon>Bacteria</taxon>
        <taxon>Bacillati</taxon>
        <taxon>Saganbacteria</taxon>
    </lineage>
</organism>
<feature type="chain" id="PRO_5009514611" description="CHASE domain-containing protein" evidence="1">
    <location>
        <begin position="21"/>
        <end position="256"/>
    </location>
</feature>
<name>A0A1F4TNJ5_UNCSA</name>
<evidence type="ECO:0000313" key="4">
    <source>
        <dbReference type="Proteomes" id="UP000178951"/>
    </source>
</evidence>
<evidence type="ECO:0000256" key="1">
    <source>
        <dbReference type="SAM" id="SignalP"/>
    </source>
</evidence>
<dbReference type="Proteomes" id="UP000178951">
    <property type="component" value="Unassembled WGS sequence"/>
</dbReference>
<dbReference type="InterPro" id="IPR054513">
    <property type="entry name" value="Dret_0059-like_sensor"/>
</dbReference>
<gene>
    <name evidence="3" type="ORF">A2311_01095</name>
</gene>